<feature type="transmembrane region" description="Helical" evidence="5">
    <location>
        <begin position="237"/>
        <end position="257"/>
    </location>
</feature>
<protein>
    <submittedName>
        <fullName evidence="7">MFS transporter</fullName>
    </submittedName>
</protein>
<dbReference type="AlphaFoldDB" id="A0A1A0N5I6"/>
<keyword evidence="2 5" id="KW-0812">Transmembrane</keyword>
<evidence type="ECO:0000313" key="7">
    <source>
        <dbReference type="EMBL" id="OBA93024.1"/>
    </source>
</evidence>
<dbReference type="Gene3D" id="1.20.1250.20">
    <property type="entry name" value="MFS general substrate transporter like domains"/>
    <property type="match status" value="2"/>
</dbReference>
<dbReference type="OrthoDB" id="7584869at2"/>
<feature type="transmembrane region" description="Helical" evidence="5">
    <location>
        <begin position="99"/>
        <end position="118"/>
    </location>
</feature>
<evidence type="ECO:0000256" key="3">
    <source>
        <dbReference type="ARBA" id="ARBA00022989"/>
    </source>
</evidence>
<feature type="transmembrane region" description="Helical" evidence="5">
    <location>
        <begin position="370"/>
        <end position="392"/>
    </location>
</feature>
<feature type="domain" description="Major facilitator superfamily (MFS) profile" evidence="6">
    <location>
        <begin position="24"/>
        <end position="423"/>
    </location>
</feature>
<feature type="transmembrane region" description="Helical" evidence="5">
    <location>
        <begin position="27"/>
        <end position="51"/>
    </location>
</feature>
<dbReference type="Proteomes" id="UP000093962">
    <property type="component" value="Unassembled WGS sequence"/>
</dbReference>
<feature type="transmembrane region" description="Helical" evidence="5">
    <location>
        <begin position="307"/>
        <end position="326"/>
    </location>
</feature>
<gene>
    <name evidence="7" type="ORF">A5642_00625</name>
</gene>
<dbReference type="PANTHER" id="PTHR23528:SF1">
    <property type="entry name" value="MAJOR FACILITATOR SUPERFAMILY (MFS) PROFILE DOMAIN-CONTAINING PROTEIN"/>
    <property type="match status" value="1"/>
</dbReference>
<evidence type="ECO:0000256" key="2">
    <source>
        <dbReference type="ARBA" id="ARBA00022692"/>
    </source>
</evidence>
<feature type="transmembrane region" description="Helical" evidence="5">
    <location>
        <begin position="63"/>
        <end position="87"/>
    </location>
</feature>
<accession>A0A1A0N5I6</accession>
<dbReference type="GO" id="GO:0005886">
    <property type="term" value="C:plasma membrane"/>
    <property type="evidence" value="ECO:0007669"/>
    <property type="project" value="UniProtKB-SubCell"/>
</dbReference>
<dbReference type="InterPro" id="IPR020846">
    <property type="entry name" value="MFS_dom"/>
</dbReference>
<keyword evidence="4 5" id="KW-0472">Membrane</keyword>
<feature type="transmembrane region" description="Helical" evidence="5">
    <location>
        <begin position="184"/>
        <end position="203"/>
    </location>
</feature>
<dbReference type="Pfam" id="PF07690">
    <property type="entry name" value="MFS_1"/>
    <property type="match status" value="1"/>
</dbReference>
<evidence type="ECO:0000259" key="6">
    <source>
        <dbReference type="PROSITE" id="PS50850"/>
    </source>
</evidence>
<reference evidence="7 8" key="1">
    <citation type="submission" date="2016-06" db="EMBL/GenBank/DDBJ databases">
        <authorList>
            <person name="Kjaerup R.B."/>
            <person name="Dalgaard T.S."/>
            <person name="Juul-Madsen H.R."/>
        </authorList>
    </citation>
    <scope>NUCLEOTIDE SEQUENCE [LARGE SCALE GENOMIC DNA]</scope>
    <source>
        <strain evidence="7 8">1199456.5</strain>
    </source>
</reference>
<dbReference type="EMBL" id="LZSF01000002">
    <property type="protein sequence ID" value="OBA93024.1"/>
    <property type="molecule type" value="Genomic_DNA"/>
</dbReference>
<evidence type="ECO:0000313" key="8">
    <source>
        <dbReference type="Proteomes" id="UP000093962"/>
    </source>
</evidence>
<dbReference type="GO" id="GO:0022857">
    <property type="term" value="F:transmembrane transporter activity"/>
    <property type="evidence" value="ECO:0007669"/>
    <property type="project" value="InterPro"/>
</dbReference>
<dbReference type="SUPFAM" id="SSF103473">
    <property type="entry name" value="MFS general substrate transporter"/>
    <property type="match status" value="1"/>
</dbReference>
<dbReference type="CDD" id="cd06174">
    <property type="entry name" value="MFS"/>
    <property type="match status" value="1"/>
</dbReference>
<feature type="transmembrane region" description="Helical" evidence="5">
    <location>
        <begin position="332"/>
        <end position="358"/>
    </location>
</feature>
<proteinExistence type="predicted"/>
<dbReference type="InterPro" id="IPR011701">
    <property type="entry name" value="MFS"/>
</dbReference>
<dbReference type="PANTHER" id="PTHR23528">
    <property type="match status" value="1"/>
</dbReference>
<name>A0A1A0N5I6_MYCMU</name>
<feature type="transmembrane region" description="Helical" evidence="5">
    <location>
        <begin position="124"/>
        <end position="146"/>
    </location>
</feature>
<feature type="transmembrane region" description="Helical" evidence="5">
    <location>
        <begin position="277"/>
        <end position="298"/>
    </location>
</feature>
<keyword evidence="3 5" id="KW-1133">Transmembrane helix</keyword>
<dbReference type="PROSITE" id="PS50850">
    <property type="entry name" value="MFS"/>
    <property type="match status" value="1"/>
</dbReference>
<comment type="subcellular location">
    <subcellularLocation>
        <location evidence="1">Cell membrane</location>
        <topology evidence="1">Multi-pass membrane protein</topology>
    </subcellularLocation>
</comment>
<evidence type="ECO:0000256" key="5">
    <source>
        <dbReference type="SAM" id="Phobius"/>
    </source>
</evidence>
<feature type="transmembrane region" description="Helical" evidence="5">
    <location>
        <begin position="398"/>
        <end position="417"/>
    </location>
</feature>
<comment type="caution">
    <text evidence="7">The sequence shown here is derived from an EMBL/GenBank/DDBJ whole genome shotgun (WGS) entry which is preliminary data.</text>
</comment>
<feature type="transmembrane region" description="Helical" evidence="5">
    <location>
        <begin position="158"/>
        <end position="178"/>
    </location>
</feature>
<sequence length="423" mass="44278">MAASTPLESPAAAEDTPDLPPVSTRFIAVYAATSFGANLTMLMPSLFGLAYKIQLIDPAGKETALGLVVGVGALFNIVVTPLAGVLTDRTRLRWGRRRPWVAAGIVVCGLSGLSIALAPSVILIGVAWVCYIIGLAAILSALTPIVADQVPQSQRGRVAALAGVSAQLAGVAGGLLGSKLTGNVVLIFVLPVALLAVCFLFYVRTVPDHPAAFAENPEPLSQVFRQLLFDPREHRDFTLVWIGRFLLQTGLTFFSTYQLYFLLDRLNLSPQDAGQKLALVGGIGIAVTTGFAVMGGVLSDRWQRRKVFIYFASALAAAGLTVMAFAPNVIAYSAATLLILAAAGLFGSVDLAMAGDVVPDKSAAGRWMSILNVAGYIPSAIAPVLAPLILAIGSAPNYTALYLTGALIATGAGFTAWRIRAVR</sequence>
<organism evidence="7 8">
    <name type="scientific">Mycolicibacterium mucogenicum</name>
    <name type="common">Mycobacterium mucogenicum</name>
    <dbReference type="NCBI Taxonomy" id="56689"/>
    <lineage>
        <taxon>Bacteria</taxon>
        <taxon>Bacillati</taxon>
        <taxon>Actinomycetota</taxon>
        <taxon>Actinomycetes</taxon>
        <taxon>Mycobacteriales</taxon>
        <taxon>Mycobacteriaceae</taxon>
        <taxon>Mycolicibacterium</taxon>
    </lineage>
</organism>
<evidence type="ECO:0000256" key="1">
    <source>
        <dbReference type="ARBA" id="ARBA00004651"/>
    </source>
</evidence>
<evidence type="ECO:0000256" key="4">
    <source>
        <dbReference type="ARBA" id="ARBA00023136"/>
    </source>
</evidence>
<dbReference type="InterPro" id="IPR036259">
    <property type="entry name" value="MFS_trans_sf"/>
</dbReference>